<organism evidence="1 2">
    <name type="scientific">Hydnum rufescens UP504</name>
    <dbReference type="NCBI Taxonomy" id="1448309"/>
    <lineage>
        <taxon>Eukaryota</taxon>
        <taxon>Fungi</taxon>
        <taxon>Dikarya</taxon>
        <taxon>Basidiomycota</taxon>
        <taxon>Agaricomycotina</taxon>
        <taxon>Agaricomycetes</taxon>
        <taxon>Cantharellales</taxon>
        <taxon>Hydnaceae</taxon>
        <taxon>Hydnum</taxon>
    </lineage>
</organism>
<evidence type="ECO:0000313" key="1">
    <source>
        <dbReference type="EMBL" id="KAF9502714.1"/>
    </source>
</evidence>
<dbReference type="AlphaFoldDB" id="A0A9P6AAZ3"/>
<protein>
    <submittedName>
        <fullName evidence="1">Uncharacterized protein</fullName>
    </submittedName>
</protein>
<sequence>MCEANFAEWVSPGSVELRPENNRLKGGCAGTVPGFSNSPNSSSDILLPKGIGVFEHPALDTDKTVVRDRPFTDGIFEDQTSLYDLRIEMTTGFMGVRGLPNHHCSGLELSKVSMGKDFLGSTVELVVEAGVEVLTFFWNLGNTFCELPDDDTAGVGDTSIEEHSVV</sequence>
<dbReference type="EMBL" id="MU129691">
    <property type="protein sequence ID" value="KAF9502714.1"/>
    <property type="molecule type" value="Genomic_DNA"/>
</dbReference>
<accession>A0A9P6AAZ3</accession>
<proteinExistence type="predicted"/>
<keyword evidence="2" id="KW-1185">Reference proteome</keyword>
<gene>
    <name evidence="1" type="ORF">BS47DRAFT_1370073</name>
</gene>
<reference evidence="1" key="1">
    <citation type="journal article" date="2020" name="Nat. Commun.">
        <title>Large-scale genome sequencing of mycorrhizal fungi provides insights into the early evolution of symbiotic traits.</title>
        <authorList>
            <person name="Miyauchi S."/>
            <person name="Kiss E."/>
            <person name="Kuo A."/>
            <person name="Drula E."/>
            <person name="Kohler A."/>
            <person name="Sanchez-Garcia M."/>
            <person name="Morin E."/>
            <person name="Andreopoulos B."/>
            <person name="Barry K.W."/>
            <person name="Bonito G."/>
            <person name="Buee M."/>
            <person name="Carver A."/>
            <person name="Chen C."/>
            <person name="Cichocki N."/>
            <person name="Clum A."/>
            <person name="Culley D."/>
            <person name="Crous P.W."/>
            <person name="Fauchery L."/>
            <person name="Girlanda M."/>
            <person name="Hayes R.D."/>
            <person name="Keri Z."/>
            <person name="LaButti K."/>
            <person name="Lipzen A."/>
            <person name="Lombard V."/>
            <person name="Magnuson J."/>
            <person name="Maillard F."/>
            <person name="Murat C."/>
            <person name="Nolan M."/>
            <person name="Ohm R.A."/>
            <person name="Pangilinan J."/>
            <person name="Pereira M.F."/>
            <person name="Perotto S."/>
            <person name="Peter M."/>
            <person name="Pfister S."/>
            <person name="Riley R."/>
            <person name="Sitrit Y."/>
            <person name="Stielow J.B."/>
            <person name="Szollosi G."/>
            <person name="Zifcakova L."/>
            <person name="Stursova M."/>
            <person name="Spatafora J.W."/>
            <person name="Tedersoo L."/>
            <person name="Vaario L.M."/>
            <person name="Yamada A."/>
            <person name="Yan M."/>
            <person name="Wang P."/>
            <person name="Xu J."/>
            <person name="Bruns T."/>
            <person name="Baldrian P."/>
            <person name="Vilgalys R."/>
            <person name="Dunand C."/>
            <person name="Henrissat B."/>
            <person name="Grigoriev I.V."/>
            <person name="Hibbett D."/>
            <person name="Nagy L.G."/>
            <person name="Martin F.M."/>
        </authorList>
    </citation>
    <scope>NUCLEOTIDE SEQUENCE</scope>
    <source>
        <strain evidence="1">UP504</strain>
    </source>
</reference>
<dbReference type="Proteomes" id="UP000886523">
    <property type="component" value="Unassembled WGS sequence"/>
</dbReference>
<evidence type="ECO:0000313" key="2">
    <source>
        <dbReference type="Proteomes" id="UP000886523"/>
    </source>
</evidence>
<comment type="caution">
    <text evidence="1">The sequence shown here is derived from an EMBL/GenBank/DDBJ whole genome shotgun (WGS) entry which is preliminary data.</text>
</comment>
<name>A0A9P6AAZ3_9AGAM</name>